<dbReference type="InterPro" id="IPR015943">
    <property type="entry name" value="WD40/YVTN_repeat-like_dom_sf"/>
</dbReference>
<feature type="repeat" description="WD" evidence="1">
    <location>
        <begin position="1"/>
        <end position="23"/>
    </location>
</feature>
<protein>
    <submittedName>
        <fullName evidence="2">Uncharacterized protein</fullName>
    </submittedName>
</protein>
<keyword evidence="3" id="KW-1185">Reference proteome</keyword>
<evidence type="ECO:0000313" key="3">
    <source>
        <dbReference type="Proteomes" id="UP001305647"/>
    </source>
</evidence>
<dbReference type="PROSITE" id="PS50294">
    <property type="entry name" value="WD_REPEATS_REGION"/>
    <property type="match status" value="1"/>
</dbReference>
<comment type="caution">
    <text evidence="2">The sequence shown here is derived from an EMBL/GenBank/DDBJ whole genome shotgun (WGS) entry which is preliminary data.</text>
</comment>
<sequence>LASASEDKTVKIWDPATGQCVSTLNIQVNDLQFHESNSNFLRTNLGTFDLQAAAIATVFGPAPNDRSSPIAVGYSLSSNRAWITYQGENLLWPPSEYRPSSSAISGTVVSIGCSSGRILFFTFADSKTSQQVS</sequence>
<dbReference type="InterPro" id="IPR001680">
    <property type="entry name" value="WD40_rpt"/>
</dbReference>
<name>A0AAN6T766_9PEZI</name>
<dbReference type="Gene3D" id="2.130.10.10">
    <property type="entry name" value="YVTN repeat-like/Quinoprotein amine dehydrogenase"/>
    <property type="match status" value="1"/>
</dbReference>
<dbReference type="EMBL" id="MU863624">
    <property type="protein sequence ID" value="KAK4106781.1"/>
    <property type="molecule type" value="Genomic_DNA"/>
</dbReference>
<feature type="non-terminal residue" evidence="2">
    <location>
        <position position="1"/>
    </location>
</feature>
<dbReference type="AlphaFoldDB" id="A0AAN6T766"/>
<accession>A0AAN6T766</accession>
<proteinExistence type="predicted"/>
<dbReference type="PROSITE" id="PS50082">
    <property type="entry name" value="WD_REPEATS_2"/>
    <property type="match status" value="1"/>
</dbReference>
<dbReference type="Proteomes" id="UP001305647">
    <property type="component" value="Unassembled WGS sequence"/>
</dbReference>
<evidence type="ECO:0000256" key="1">
    <source>
        <dbReference type="PROSITE-ProRule" id="PRU00221"/>
    </source>
</evidence>
<dbReference type="SUPFAM" id="SSF50978">
    <property type="entry name" value="WD40 repeat-like"/>
    <property type="match status" value="1"/>
</dbReference>
<gene>
    <name evidence="2" type="ORF">N658DRAFT_413993</name>
</gene>
<organism evidence="2 3">
    <name type="scientific">Parathielavia hyrcaniae</name>
    <dbReference type="NCBI Taxonomy" id="113614"/>
    <lineage>
        <taxon>Eukaryota</taxon>
        <taxon>Fungi</taxon>
        <taxon>Dikarya</taxon>
        <taxon>Ascomycota</taxon>
        <taxon>Pezizomycotina</taxon>
        <taxon>Sordariomycetes</taxon>
        <taxon>Sordariomycetidae</taxon>
        <taxon>Sordariales</taxon>
        <taxon>Chaetomiaceae</taxon>
        <taxon>Parathielavia</taxon>
    </lineage>
</organism>
<reference evidence="2" key="2">
    <citation type="submission" date="2023-05" db="EMBL/GenBank/DDBJ databases">
        <authorList>
            <consortium name="Lawrence Berkeley National Laboratory"/>
            <person name="Steindorff A."/>
            <person name="Hensen N."/>
            <person name="Bonometti L."/>
            <person name="Westerberg I."/>
            <person name="Brannstrom I.O."/>
            <person name="Guillou S."/>
            <person name="Cros-Aarteil S."/>
            <person name="Calhoun S."/>
            <person name="Haridas S."/>
            <person name="Kuo A."/>
            <person name="Mondo S."/>
            <person name="Pangilinan J."/>
            <person name="Riley R."/>
            <person name="Labutti K."/>
            <person name="Andreopoulos B."/>
            <person name="Lipzen A."/>
            <person name="Chen C."/>
            <person name="Yanf M."/>
            <person name="Daum C."/>
            <person name="Ng V."/>
            <person name="Clum A."/>
            <person name="Ohm R."/>
            <person name="Martin F."/>
            <person name="Silar P."/>
            <person name="Natvig D."/>
            <person name="Lalanne C."/>
            <person name="Gautier V."/>
            <person name="Ament-Velasquez S.L."/>
            <person name="Kruys A."/>
            <person name="Hutchinson M.I."/>
            <person name="Powell A.J."/>
            <person name="Barry K."/>
            <person name="Miller A.N."/>
            <person name="Grigoriev I.V."/>
            <person name="Debuchy R."/>
            <person name="Gladieux P."/>
            <person name="Thoren M.H."/>
            <person name="Johannesson H."/>
        </authorList>
    </citation>
    <scope>NUCLEOTIDE SEQUENCE</scope>
    <source>
        <strain evidence="2">CBS 757.83</strain>
    </source>
</reference>
<reference evidence="2" key="1">
    <citation type="journal article" date="2023" name="Mol. Phylogenet. Evol.">
        <title>Genome-scale phylogeny and comparative genomics of the fungal order Sordariales.</title>
        <authorList>
            <person name="Hensen N."/>
            <person name="Bonometti L."/>
            <person name="Westerberg I."/>
            <person name="Brannstrom I.O."/>
            <person name="Guillou S."/>
            <person name="Cros-Aarteil S."/>
            <person name="Calhoun S."/>
            <person name="Haridas S."/>
            <person name="Kuo A."/>
            <person name="Mondo S."/>
            <person name="Pangilinan J."/>
            <person name="Riley R."/>
            <person name="LaButti K."/>
            <person name="Andreopoulos B."/>
            <person name="Lipzen A."/>
            <person name="Chen C."/>
            <person name="Yan M."/>
            <person name="Daum C."/>
            <person name="Ng V."/>
            <person name="Clum A."/>
            <person name="Steindorff A."/>
            <person name="Ohm R.A."/>
            <person name="Martin F."/>
            <person name="Silar P."/>
            <person name="Natvig D.O."/>
            <person name="Lalanne C."/>
            <person name="Gautier V."/>
            <person name="Ament-Velasquez S.L."/>
            <person name="Kruys A."/>
            <person name="Hutchinson M.I."/>
            <person name="Powell A.J."/>
            <person name="Barry K."/>
            <person name="Miller A.N."/>
            <person name="Grigoriev I.V."/>
            <person name="Debuchy R."/>
            <person name="Gladieux P."/>
            <person name="Hiltunen Thoren M."/>
            <person name="Johannesson H."/>
        </authorList>
    </citation>
    <scope>NUCLEOTIDE SEQUENCE</scope>
    <source>
        <strain evidence="2">CBS 757.83</strain>
    </source>
</reference>
<dbReference type="InterPro" id="IPR036322">
    <property type="entry name" value="WD40_repeat_dom_sf"/>
</dbReference>
<evidence type="ECO:0000313" key="2">
    <source>
        <dbReference type="EMBL" id="KAK4106781.1"/>
    </source>
</evidence>
<keyword evidence="1" id="KW-0853">WD repeat</keyword>